<evidence type="ECO:0000256" key="4">
    <source>
        <dbReference type="RuleBase" id="RU003495"/>
    </source>
</evidence>
<feature type="transmembrane region" description="Helical" evidence="6">
    <location>
        <begin position="30"/>
        <end position="47"/>
    </location>
</feature>
<keyword evidence="6" id="KW-1133">Transmembrane helix</keyword>
<dbReference type="GO" id="GO:0000270">
    <property type="term" value="P:peptidoglycan metabolic process"/>
    <property type="evidence" value="ECO:0007669"/>
    <property type="project" value="UniProtKB-UniRule"/>
</dbReference>
<keyword evidence="1 3" id="KW-0456">Lyase</keyword>
<keyword evidence="8" id="KW-0449">Lipoprotein</keyword>
<dbReference type="AlphaFoldDB" id="A0A318HUY0"/>
<dbReference type="InterPro" id="IPR012997">
    <property type="entry name" value="RplA"/>
</dbReference>
<evidence type="ECO:0000256" key="1">
    <source>
        <dbReference type="ARBA" id="ARBA00023239"/>
    </source>
</evidence>
<feature type="region of interest" description="Disordered" evidence="5">
    <location>
        <begin position="143"/>
        <end position="248"/>
    </location>
</feature>
<reference evidence="8 9" key="1">
    <citation type="submission" date="2018-05" db="EMBL/GenBank/DDBJ databases">
        <title>Genomic Encyclopedia of Type Strains, Phase I: the one thousand microbial genomes (KMG-I) project.</title>
        <authorList>
            <person name="Kyrpides N."/>
        </authorList>
    </citation>
    <scope>NUCLEOTIDE SEQUENCE [LARGE SCALE GENOMIC DNA]</scope>
    <source>
        <strain evidence="8 9">DSM 15611</strain>
    </source>
</reference>
<feature type="compositionally biased region" description="Basic and acidic residues" evidence="5">
    <location>
        <begin position="146"/>
        <end position="160"/>
    </location>
</feature>
<proteinExistence type="inferred from homology"/>
<name>A0A318HUY0_9BACT</name>
<protein>
    <recommendedName>
        <fullName evidence="3">Probable endolytic peptidoglycan transglycosylase RlpA</fullName>
        <ecNumber evidence="3">4.2.2.-</ecNumber>
    </recommendedName>
</protein>
<dbReference type="STRING" id="1122991.GCA_000613445_02153"/>
<keyword evidence="2 3" id="KW-0961">Cell wall biogenesis/degradation</keyword>
<evidence type="ECO:0000256" key="3">
    <source>
        <dbReference type="HAMAP-Rule" id="MF_02071"/>
    </source>
</evidence>
<keyword evidence="6" id="KW-0472">Membrane</keyword>
<dbReference type="InterPro" id="IPR034718">
    <property type="entry name" value="RlpA"/>
</dbReference>
<dbReference type="EC" id="4.2.2.-" evidence="3"/>
<dbReference type="EMBL" id="QJJX01000014">
    <property type="protein sequence ID" value="PXX22033.1"/>
    <property type="molecule type" value="Genomic_DNA"/>
</dbReference>
<evidence type="ECO:0000259" key="7">
    <source>
        <dbReference type="Pfam" id="PF03330"/>
    </source>
</evidence>
<accession>A0A318HUY0</accession>
<feature type="compositionally biased region" description="Basic residues" evidence="5">
    <location>
        <begin position="161"/>
        <end position="248"/>
    </location>
</feature>
<dbReference type="PANTHER" id="PTHR34183:SF1">
    <property type="entry name" value="ENDOLYTIC PEPTIDOGLYCAN TRANSGLYCOSYLASE RLPA"/>
    <property type="match status" value="1"/>
</dbReference>
<keyword evidence="6" id="KW-0812">Transmembrane</keyword>
<gene>
    <name evidence="3" type="primary">rlpA</name>
    <name evidence="8" type="ORF">EJ73_01430</name>
</gene>
<evidence type="ECO:0000256" key="5">
    <source>
        <dbReference type="SAM" id="MobiDB-lite"/>
    </source>
</evidence>
<comment type="caution">
    <text evidence="8">The sequence shown here is derived from an EMBL/GenBank/DDBJ whole genome shotgun (WGS) entry which is preliminary data.</text>
</comment>
<dbReference type="Gene3D" id="2.40.40.10">
    <property type="entry name" value="RlpA-like domain"/>
    <property type="match status" value="1"/>
</dbReference>
<sequence length="248" mass="27492">MDLQSVPKRCIGVLTTSIIINSNNVTQLRYVLFVALIIVGFISLHAQQRGKASFYSRRATGARTSSGEKLHHDSLTCAHRTHSFGTLLKVRNLSNGREVVVRVNDRGPFGRGRIVDLSWGAAKALDMLSKGVATVEVTPFNKHAVHAKDNNHVSDSDTDHHAKKKSTKAKAKTKGKHKDKHAKGHGKKKSLSKSKHKTKGAKLKKGDKKHHATKTKSIDKKRKHVKTKSHNDKHKTTKGKKGKKKTKH</sequence>
<dbReference type="OrthoDB" id="9779128at2"/>
<keyword evidence="9" id="KW-1185">Reference proteome</keyword>
<evidence type="ECO:0000256" key="6">
    <source>
        <dbReference type="SAM" id="Phobius"/>
    </source>
</evidence>
<evidence type="ECO:0000313" key="8">
    <source>
        <dbReference type="EMBL" id="PXX22033.1"/>
    </source>
</evidence>
<comment type="function">
    <text evidence="3">Lytic transglycosylase with a strong preference for naked glycan strands that lack stem peptides.</text>
</comment>
<comment type="similarity">
    <text evidence="3 4">Belongs to the RlpA family.</text>
</comment>
<dbReference type="SUPFAM" id="SSF50685">
    <property type="entry name" value="Barwin-like endoglucanases"/>
    <property type="match status" value="1"/>
</dbReference>
<dbReference type="HAMAP" id="MF_02071">
    <property type="entry name" value="RlpA"/>
    <property type="match status" value="1"/>
</dbReference>
<evidence type="ECO:0000256" key="2">
    <source>
        <dbReference type="ARBA" id="ARBA00023316"/>
    </source>
</evidence>
<dbReference type="InterPro" id="IPR036908">
    <property type="entry name" value="RlpA-like_sf"/>
</dbReference>
<dbReference type="PANTHER" id="PTHR34183">
    <property type="entry name" value="ENDOLYTIC PEPTIDOGLYCAN TRANSGLYCOSYLASE RLPA"/>
    <property type="match status" value="1"/>
</dbReference>
<dbReference type="GO" id="GO:0008932">
    <property type="term" value="F:lytic endotransglycosylase activity"/>
    <property type="evidence" value="ECO:0007669"/>
    <property type="project" value="UniProtKB-UniRule"/>
</dbReference>
<dbReference type="InterPro" id="IPR009009">
    <property type="entry name" value="RlpA-like_DPBB"/>
</dbReference>
<evidence type="ECO:0000313" key="9">
    <source>
        <dbReference type="Proteomes" id="UP000248314"/>
    </source>
</evidence>
<feature type="domain" description="RlpA-like protein double-psi beta-barrel" evidence="7">
    <location>
        <begin position="48"/>
        <end position="136"/>
    </location>
</feature>
<dbReference type="NCBIfam" id="TIGR00413">
    <property type="entry name" value="rlpA"/>
    <property type="match status" value="1"/>
</dbReference>
<dbReference type="Pfam" id="PF03330">
    <property type="entry name" value="DPBB_1"/>
    <property type="match status" value="1"/>
</dbReference>
<dbReference type="Proteomes" id="UP000248314">
    <property type="component" value="Unassembled WGS sequence"/>
</dbReference>
<organism evidence="8 9">
    <name type="scientific">Hoylesella shahii DSM 15611 = JCM 12083</name>
    <dbReference type="NCBI Taxonomy" id="1122991"/>
    <lineage>
        <taxon>Bacteria</taxon>
        <taxon>Pseudomonadati</taxon>
        <taxon>Bacteroidota</taxon>
        <taxon>Bacteroidia</taxon>
        <taxon>Bacteroidales</taxon>
        <taxon>Prevotellaceae</taxon>
        <taxon>Hoylesella</taxon>
    </lineage>
</organism>
<dbReference type="CDD" id="cd22268">
    <property type="entry name" value="DPBB_RlpA-like"/>
    <property type="match status" value="1"/>
</dbReference>
<dbReference type="GO" id="GO:0071555">
    <property type="term" value="P:cell wall organization"/>
    <property type="evidence" value="ECO:0007669"/>
    <property type="project" value="UniProtKB-KW"/>
</dbReference>